<dbReference type="EMBL" id="AVNC01000023">
    <property type="protein sequence ID" value="EQK39752.1"/>
    <property type="molecule type" value="Genomic_DNA"/>
</dbReference>
<feature type="coiled-coil region" evidence="1">
    <location>
        <begin position="30"/>
        <end position="57"/>
    </location>
</feature>
<keyword evidence="1" id="KW-0175">Coiled coil</keyword>
<gene>
    <name evidence="2" type="ORF">C672_3622</name>
</gene>
<organism evidence="2 3">
    <name type="scientific">Paraclostridium bifermentans ATCC 638 = DSM 14991</name>
    <dbReference type="NCBI Taxonomy" id="1233171"/>
    <lineage>
        <taxon>Bacteria</taxon>
        <taxon>Bacillati</taxon>
        <taxon>Bacillota</taxon>
        <taxon>Clostridia</taxon>
        <taxon>Peptostreptococcales</taxon>
        <taxon>Peptostreptococcaceae</taxon>
        <taxon>Paraclostridium</taxon>
    </lineage>
</organism>
<sequence>MNNNTMSLEEAMDLLASNCPNVFAPIATEMQNLRSDNETASNKIERTENALNELIFNTMNGGL</sequence>
<dbReference type="PATRIC" id="fig|1233171.3.peg.3489"/>
<dbReference type="Proteomes" id="UP000015688">
    <property type="component" value="Unassembled WGS sequence"/>
</dbReference>
<comment type="caution">
    <text evidence="2">The sequence shown here is derived from an EMBL/GenBank/DDBJ whole genome shotgun (WGS) entry which is preliminary data.</text>
</comment>
<evidence type="ECO:0000256" key="1">
    <source>
        <dbReference type="SAM" id="Coils"/>
    </source>
</evidence>
<dbReference type="RefSeq" id="WP_021434508.1">
    <property type="nucleotide sequence ID" value="NZ_AVNC01000023.1"/>
</dbReference>
<evidence type="ECO:0000313" key="2">
    <source>
        <dbReference type="EMBL" id="EQK39752.1"/>
    </source>
</evidence>
<reference evidence="2 3" key="1">
    <citation type="submission" date="2013-06" db="EMBL/GenBank/DDBJ databases">
        <authorList>
            <person name="Walk S."/>
            <person name="Aronoff D."/>
            <person name="Young V.Y."/>
            <person name="Marsh J."/>
            <person name="Harrison L."/>
            <person name="Daugherty S.C."/>
            <person name="Shefchek K.A."/>
            <person name="Hine E.E."/>
            <person name="Tallon L.J."/>
            <person name="Sadzewicz L.K."/>
            <person name="Rasko D.A."/>
        </authorList>
    </citation>
    <scope>NUCLEOTIDE SEQUENCE [LARGE SCALE GENOMIC DNA]</scope>
    <source>
        <strain evidence="2 3">ATCC 638</strain>
    </source>
</reference>
<proteinExistence type="predicted"/>
<evidence type="ECO:0000313" key="3">
    <source>
        <dbReference type="Proteomes" id="UP000015688"/>
    </source>
</evidence>
<accession>T4VGF4</accession>
<name>T4VGF4_PARBF</name>
<protein>
    <submittedName>
        <fullName evidence="2">Uncharacterized protein</fullName>
    </submittedName>
</protein>
<dbReference type="AlphaFoldDB" id="T4VGF4"/>